<organism evidence="19 20">
    <name type="scientific">Bilifractor porci</name>
    <dbReference type="NCBI Taxonomy" id="2606636"/>
    <lineage>
        <taxon>Bacteria</taxon>
        <taxon>Bacillati</taxon>
        <taxon>Bacillota</taxon>
        <taxon>Clostridia</taxon>
        <taxon>Lachnospirales</taxon>
        <taxon>Lachnospiraceae</taxon>
        <taxon>Bilifractor</taxon>
    </lineage>
</organism>
<evidence type="ECO:0000313" key="20">
    <source>
        <dbReference type="Proteomes" id="UP000466864"/>
    </source>
</evidence>
<evidence type="ECO:0000256" key="3">
    <source>
        <dbReference type="ARBA" id="ARBA00007630"/>
    </source>
</evidence>
<dbReference type="EC" id="2.1.1.228" evidence="5 15"/>
<dbReference type="InterPro" id="IPR002649">
    <property type="entry name" value="tRNA_m1G_MeTrfase_TrmD"/>
</dbReference>
<dbReference type="GO" id="GO:0005829">
    <property type="term" value="C:cytosol"/>
    <property type="evidence" value="ECO:0007669"/>
    <property type="project" value="TreeGrafter"/>
</dbReference>
<reference evidence="19 20" key="1">
    <citation type="submission" date="2019-08" db="EMBL/GenBank/DDBJ databases">
        <title>In-depth cultivation of the pig gut microbiome towards novel bacterial diversity and tailored functional studies.</title>
        <authorList>
            <person name="Wylensek D."/>
            <person name="Hitch T.C.A."/>
            <person name="Clavel T."/>
        </authorList>
    </citation>
    <scope>NUCLEOTIDE SEQUENCE [LARGE SCALE GENOMIC DNA]</scope>
    <source>
        <strain evidence="19 20">Oil+RF-744-WCA-WT-13</strain>
    </source>
</reference>
<proteinExistence type="inferred from homology"/>
<protein>
    <recommendedName>
        <fullName evidence="6 15">tRNA (guanine-N(1)-)-methyltransferase</fullName>
        <ecNumber evidence="5 15">2.1.1.228</ecNumber>
    </recommendedName>
    <alternativeName>
        <fullName evidence="12 15">M1G-methyltransferase</fullName>
    </alternativeName>
    <alternativeName>
        <fullName evidence="13 15">tRNA [GM37] methyltransferase</fullName>
    </alternativeName>
</protein>
<feature type="binding site" evidence="15">
    <location>
        <position position="160"/>
    </location>
    <ligand>
        <name>S-adenosyl-L-methionine</name>
        <dbReference type="ChEBI" id="CHEBI:59789"/>
    </ligand>
</feature>
<comment type="function">
    <text evidence="1 15 16">Specifically methylates guanosine-37 in various tRNAs.</text>
</comment>
<dbReference type="CDD" id="cd18080">
    <property type="entry name" value="TrmD-like"/>
    <property type="match status" value="1"/>
</dbReference>
<evidence type="ECO:0000256" key="8">
    <source>
        <dbReference type="ARBA" id="ARBA00022603"/>
    </source>
</evidence>
<evidence type="ECO:0000259" key="18">
    <source>
        <dbReference type="Pfam" id="PF01746"/>
    </source>
</evidence>
<evidence type="ECO:0000256" key="5">
    <source>
        <dbReference type="ARBA" id="ARBA00012807"/>
    </source>
</evidence>
<evidence type="ECO:0000313" key="19">
    <source>
        <dbReference type="EMBL" id="MST81048.1"/>
    </source>
</evidence>
<evidence type="ECO:0000256" key="4">
    <source>
        <dbReference type="ARBA" id="ARBA00011738"/>
    </source>
</evidence>
<name>A0A7X2P6C7_9FIRM</name>
<dbReference type="GO" id="GO:0052906">
    <property type="term" value="F:tRNA (guanine(37)-N1)-methyltransferase activity"/>
    <property type="evidence" value="ECO:0007669"/>
    <property type="project" value="UniProtKB-UniRule"/>
</dbReference>
<gene>
    <name evidence="15 19" type="primary">trmD</name>
    <name evidence="19" type="ORF">FYJ60_01680</name>
</gene>
<dbReference type="NCBIfam" id="TIGR00088">
    <property type="entry name" value="trmD"/>
    <property type="match status" value="1"/>
</dbReference>
<keyword evidence="9 15" id="KW-0808">Transferase</keyword>
<dbReference type="Gene3D" id="3.40.1280.10">
    <property type="match status" value="1"/>
</dbReference>
<dbReference type="InterPro" id="IPR029026">
    <property type="entry name" value="tRNA_m1G_MTases_N"/>
</dbReference>
<comment type="catalytic activity">
    <reaction evidence="14 15 16">
        <text>guanosine(37) in tRNA + S-adenosyl-L-methionine = N(1)-methylguanosine(37) in tRNA + S-adenosyl-L-homocysteine + H(+)</text>
        <dbReference type="Rhea" id="RHEA:36899"/>
        <dbReference type="Rhea" id="RHEA-COMP:10145"/>
        <dbReference type="Rhea" id="RHEA-COMP:10147"/>
        <dbReference type="ChEBI" id="CHEBI:15378"/>
        <dbReference type="ChEBI" id="CHEBI:57856"/>
        <dbReference type="ChEBI" id="CHEBI:59789"/>
        <dbReference type="ChEBI" id="CHEBI:73542"/>
        <dbReference type="ChEBI" id="CHEBI:74269"/>
        <dbReference type="EC" id="2.1.1.228"/>
    </reaction>
</comment>
<dbReference type="NCBIfam" id="NF000648">
    <property type="entry name" value="PRK00026.1"/>
    <property type="match status" value="1"/>
</dbReference>
<keyword evidence="7 15" id="KW-0963">Cytoplasm</keyword>
<dbReference type="EMBL" id="VUMV01000001">
    <property type="protein sequence ID" value="MST81048.1"/>
    <property type="molecule type" value="Genomic_DNA"/>
</dbReference>
<feature type="binding site" evidence="15">
    <location>
        <begin position="180"/>
        <end position="185"/>
    </location>
    <ligand>
        <name>S-adenosyl-L-methionine</name>
        <dbReference type="ChEBI" id="CHEBI:59789"/>
    </ligand>
</feature>
<dbReference type="RefSeq" id="WP_154456849.1">
    <property type="nucleotide sequence ID" value="NZ_VUMV01000001.1"/>
</dbReference>
<dbReference type="Pfam" id="PF01746">
    <property type="entry name" value="tRNA_m1G_MT"/>
    <property type="match status" value="2"/>
</dbReference>
<evidence type="ECO:0000256" key="12">
    <source>
        <dbReference type="ARBA" id="ARBA00029736"/>
    </source>
</evidence>
<comment type="caution">
    <text evidence="19">The sequence shown here is derived from an EMBL/GenBank/DDBJ whole genome shotgun (WGS) entry which is preliminary data.</text>
</comment>
<evidence type="ECO:0000256" key="11">
    <source>
        <dbReference type="ARBA" id="ARBA00022694"/>
    </source>
</evidence>
<evidence type="ECO:0000256" key="15">
    <source>
        <dbReference type="HAMAP-Rule" id="MF_00605"/>
    </source>
</evidence>
<evidence type="ECO:0000256" key="17">
    <source>
        <dbReference type="SAM" id="MobiDB-lite"/>
    </source>
</evidence>
<comment type="similarity">
    <text evidence="3 15 16">Belongs to the RNA methyltransferase TrmD family.</text>
</comment>
<feature type="compositionally biased region" description="Basic and acidic residues" evidence="17">
    <location>
        <begin position="79"/>
        <end position="92"/>
    </location>
</feature>
<dbReference type="InterPro" id="IPR016009">
    <property type="entry name" value="tRNA_MeTrfase_TRMD/TRM10"/>
</dbReference>
<keyword evidence="10 15" id="KW-0949">S-adenosyl-L-methionine</keyword>
<evidence type="ECO:0000256" key="16">
    <source>
        <dbReference type="RuleBase" id="RU003464"/>
    </source>
</evidence>
<feature type="compositionally biased region" description="Basic and acidic residues" evidence="17">
    <location>
        <begin position="100"/>
        <end position="122"/>
    </location>
</feature>
<dbReference type="Proteomes" id="UP000466864">
    <property type="component" value="Unassembled WGS sequence"/>
</dbReference>
<evidence type="ECO:0000256" key="9">
    <source>
        <dbReference type="ARBA" id="ARBA00022679"/>
    </source>
</evidence>
<dbReference type="Gene3D" id="1.10.1270.20">
    <property type="entry name" value="tRNA(m1g37)methyltransferase, domain 2"/>
    <property type="match status" value="1"/>
</dbReference>
<evidence type="ECO:0000256" key="10">
    <source>
        <dbReference type="ARBA" id="ARBA00022691"/>
    </source>
</evidence>
<dbReference type="InterPro" id="IPR029028">
    <property type="entry name" value="Alpha/beta_knot_MTases"/>
</dbReference>
<dbReference type="HAMAP" id="MF_00605">
    <property type="entry name" value="TrmD"/>
    <property type="match status" value="1"/>
</dbReference>
<evidence type="ECO:0000256" key="13">
    <source>
        <dbReference type="ARBA" id="ARBA00033392"/>
    </source>
</evidence>
<comment type="subunit">
    <text evidence="4 15 16">Homodimer.</text>
</comment>
<feature type="domain" description="tRNA methyltransferase TRMD/TRM10-type" evidence="18">
    <location>
        <begin position="1"/>
        <end position="76"/>
    </location>
</feature>
<dbReference type="SUPFAM" id="SSF75217">
    <property type="entry name" value="alpha/beta knot"/>
    <property type="match status" value="1"/>
</dbReference>
<evidence type="ECO:0000256" key="2">
    <source>
        <dbReference type="ARBA" id="ARBA00004496"/>
    </source>
</evidence>
<evidence type="ECO:0000256" key="14">
    <source>
        <dbReference type="ARBA" id="ARBA00047783"/>
    </source>
</evidence>
<dbReference type="GO" id="GO:0002939">
    <property type="term" value="P:tRNA N1-guanine methylation"/>
    <property type="evidence" value="ECO:0007669"/>
    <property type="project" value="TreeGrafter"/>
</dbReference>
<accession>A0A7X2P6C7</accession>
<dbReference type="AlphaFoldDB" id="A0A7X2P6C7"/>
<feature type="region of interest" description="Disordered" evidence="17">
    <location>
        <begin position="79"/>
        <end position="129"/>
    </location>
</feature>
<keyword evidence="11 15" id="KW-0819">tRNA processing</keyword>
<sequence length="409" mass="46156">MRYYVCTLFPDMIHQIMGTSILGRAEKNGYISVNTVNIRDFSRKNSMRVDDYPYGGGAGMVMEPEPVYQAVQAALQRAEADRRAEASRRAADGRSAGAEQRAELDRRAAEPAQTEESREEKSTPSGRRTRVIYLTPQAKVLDQTLVEELAREEELVLLCGHYEGIDERVLQETVTDYVSIGDYVLTGGELGAAVLMDAVSRFVPGVLHNDESSQFESMQDNLLEYPHFTRPEEWHGRKVPPVLLTGDHGKIEEWRYQQAVARTQERRPDLLKNSFTLHTFWYGPQAAEEYAVCLHGRISRYGEIQNYNRNKLIRSRHVLGDQELLLFVEGAGADGDVPFEERFRNLYGTGKTLAWICSGGSLTEKKMAFLADRGFRLLGSSRYSGTETAEQVDLLALDIRKKALHLAGR</sequence>
<evidence type="ECO:0000256" key="6">
    <source>
        <dbReference type="ARBA" id="ARBA00014679"/>
    </source>
</evidence>
<feature type="domain" description="tRNA methyltransferase TRMD/TRM10-type" evidence="18">
    <location>
        <begin position="128"/>
        <end position="272"/>
    </location>
</feature>
<dbReference type="InterPro" id="IPR023148">
    <property type="entry name" value="tRNA_m1G_MeTrfase_C_sf"/>
</dbReference>
<keyword evidence="8 15" id="KW-0489">Methyltransferase</keyword>
<dbReference type="PANTHER" id="PTHR46417">
    <property type="entry name" value="TRNA (GUANINE-N(1)-)-METHYLTRANSFERASE"/>
    <property type="match status" value="1"/>
</dbReference>
<comment type="subcellular location">
    <subcellularLocation>
        <location evidence="2 15 16">Cytoplasm</location>
    </subcellularLocation>
</comment>
<evidence type="ECO:0000256" key="1">
    <source>
        <dbReference type="ARBA" id="ARBA00002634"/>
    </source>
</evidence>
<keyword evidence="20" id="KW-1185">Reference proteome</keyword>
<evidence type="ECO:0000256" key="7">
    <source>
        <dbReference type="ARBA" id="ARBA00022490"/>
    </source>
</evidence>
<dbReference type="PANTHER" id="PTHR46417:SF1">
    <property type="entry name" value="TRNA (GUANINE-N(1)-)-METHYLTRANSFERASE"/>
    <property type="match status" value="1"/>
</dbReference>